<dbReference type="Proteomes" id="UP000265618">
    <property type="component" value="Unassembled WGS sequence"/>
</dbReference>
<organism evidence="1 2">
    <name type="scientific">Kipferlia bialata</name>
    <dbReference type="NCBI Taxonomy" id="797122"/>
    <lineage>
        <taxon>Eukaryota</taxon>
        <taxon>Metamonada</taxon>
        <taxon>Carpediemonas-like organisms</taxon>
        <taxon>Kipferlia</taxon>
    </lineage>
</organism>
<evidence type="ECO:0000313" key="2">
    <source>
        <dbReference type="Proteomes" id="UP000265618"/>
    </source>
</evidence>
<reference evidence="1 2" key="1">
    <citation type="journal article" date="2018" name="PLoS ONE">
        <title>The draft genome of Kipferlia bialata reveals reductive genome evolution in fornicate parasites.</title>
        <authorList>
            <person name="Tanifuji G."/>
            <person name="Takabayashi S."/>
            <person name="Kume K."/>
            <person name="Takagi M."/>
            <person name="Nakayama T."/>
            <person name="Kamikawa R."/>
            <person name="Inagaki Y."/>
            <person name="Hashimoto T."/>
        </authorList>
    </citation>
    <scope>NUCLEOTIDE SEQUENCE [LARGE SCALE GENOMIC DNA]</scope>
    <source>
        <strain evidence="1">NY0173</strain>
    </source>
</reference>
<sequence>MTHKLPLFFEHSTVTTELSPWVDGADVGHNTAFYYSYQEDVARTFHLSEEGSMSDSAVAQFSDTLS</sequence>
<dbReference type="AlphaFoldDB" id="A0A9K3CW09"/>
<accession>A0A9K3CW09</accession>
<name>A0A9K3CW09_9EUKA</name>
<comment type="caution">
    <text evidence="1">The sequence shown here is derived from an EMBL/GenBank/DDBJ whole genome shotgun (WGS) entry which is preliminary data.</text>
</comment>
<proteinExistence type="predicted"/>
<keyword evidence="2" id="KW-1185">Reference proteome</keyword>
<dbReference type="EMBL" id="BDIP01001138">
    <property type="protein sequence ID" value="GIQ83676.1"/>
    <property type="molecule type" value="Genomic_DNA"/>
</dbReference>
<gene>
    <name evidence="1" type="ORF">KIPB_005032</name>
</gene>
<evidence type="ECO:0000313" key="1">
    <source>
        <dbReference type="EMBL" id="GIQ83676.1"/>
    </source>
</evidence>
<protein>
    <submittedName>
        <fullName evidence="1">Uncharacterized protein</fullName>
    </submittedName>
</protein>